<dbReference type="PRINTS" id="PR00080">
    <property type="entry name" value="SDRFAMILY"/>
</dbReference>
<comment type="caution">
    <text evidence="5">The sequence shown here is derived from an EMBL/GenBank/DDBJ whole genome shotgun (WGS) entry which is preliminary data.</text>
</comment>
<organism evidence="5 6">
    <name type="scientific">Mycolicibacterium septicum DSM 44393</name>
    <dbReference type="NCBI Taxonomy" id="1341646"/>
    <lineage>
        <taxon>Bacteria</taxon>
        <taxon>Bacillati</taxon>
        <taxon>Actinomycetota</taxon>
        <taxon>Actinomycetes</taxon>
        <taxon>Mycobacteriales</taxon>
        <taxon>Mycobacteriaceae</taxon>
        <taxon>Mycolicibacterium</taxon>
    </lineage>
</organism>
<evidence type="ECO:0000256" key="2">
    <source>
        <dbReference type="ARBA" id="ARBA00023002"/>
    </source>
</evidence>
<dbReference type="SUPFAM" id="SSF51735">
    <property type="entry name" value="NAD(P)-binding Rossmann-fold domains"/>
    <property type="match status" value="1"/>
</dbReference>
<accession>A0A7X6RVQ6</accession>
<dbReference type="PROSITE" id="PS00061">
    <property type="entry name" value="ADH_SHORT"/>
    <property type="match status" value="1"/>
</dbReference>
<dbReference type="InterPro" id="IPR036291">
    <property type="entry name" value="NAD(P)-bd_dom_sf"/>
</dbReference>
<dbReference type="InterPro" id="IPR002347">
    <property type="entry name" value="SDR_fam"/>
</dbReference>
<protein>
    <submittedName>
        <fullName evidence="5">SDR family NAD(P)-dependent oxidoreductase</fullName>
    </submittedName>
</protein>
<dbReference type="CDD" id="cd05374">
    <property type="entry name" value="17beta-HSD-like_SDR_c"/>
    <property type="match status" value="1"/>
</dbReference>
<dbReference type="GO" id="GO:0016491">
    <property type="term" value="F:oxidoreductase activity"/>
    <property type="evidence" value="ECO:0007669"/>
    <property type="project" value="UniProtKB-KW"/>
</dbReference>
<dbReference type="PANTHER" id="PTHR43976:SF16">
    <property type="entry name" value="SHORT-CHAIN DEHYDROGENASE_REDUCTASE FAMILY PROTEIN"/>
    <property type="match status" value="1"/>
</dbReference>
<evidence type="ECO:0000256" key="1">
    <source>
        <dbReference type="ARBA" id="ARBA00006484"/>
    </source>
</evidence>
<dbReference type="InterPro" id="IPR051911">
    <property type="entry name" value="SDR_oxidoreductase"/>
</dbReference>
<dbReference type="Gene3D" id="3.40.50.720">
    <property type="entry name" value="NAD(P)-binding Rossmann-like Domain"/>
    <property type="match status" value="1"/>
</dbReference>
<gene>
    <name evidence="5" type="ORF">HGA11_07370</name>
</gene>
<proteinExistence type="inferred from homology"/>
<dbReference type="SMART" id="SM00822">
    <property type="entry name" value="PKS_KR"/>
    <property type="match status" value="1"/>
</dbReference>
<dbReference type="InterPro" id="IPR057326">
    <property type="entry name" value="KR_dom"/>
</dbReference>
<dbReference type="Pfam" id="PF00106">
    <property type="entry name" value="adh_short"/>
    <property type="match status" value="1"/>
</dbReference>
<dbReference type="RefSeq" id="WP_044514896.1">
    <property type="nucleotide sequence ID" value="NZ_HG322951.1"/>
</dbReference>
<dbReference type="EMBL" id="JAAXPJ010000002">
    <property type="protein sequence ID" value="NKZ10795.1"/>
    <property type="molecule type" value="Genomic_DNA"/>
</dbReference>
<evidence type="ECO:0000256" key="3">
    <source>
        <dbReference type="RuleBase" id="RU000363"/>
    </source>
</evidence>
<dbReference type="Proteomes" id="UP000518188">
    <property type="component" value="Unassembled WGS sequence"/>
</dbReference>
<sequence>MKTWFITGASRGFGMLVAEEALRRGDQVVATARKPETIANRLSEKNRLLTVALDVTDESSISAAIAEATERFGGIDVLLNNAGHGIVGAVEEICDIDARAVFEVNVFGLLGVTRAVLPVMRAQRAGRLLHLSSVAGQTGGPGWGVYAATKHAVEALNESLRAELGPLGIYSTAIEPGAFRTDFLDSSSLMTSPTVIHDYETSAGTRKWSIDSNHAQVGDPVKAASIIVDIAHLDVPPVRLALGSDCFARFEKKFEQLSSDLQAWKDTTLSTDYVD</sequence>
<reference evidence="5 6" key="1">
    <citation type="submission" date="2020-04" db="EMBL/GenBank/DDBJ databases">
        <title>MicrobeNet Type strains.</title>
        <authorList>
            <person name="Nicholson A.C."/>
        </authorList>
    </citation>
    <scope>NUCLEOTIDE SEQUENCE [LARGE SCALE GENOMIC DNA]</scope>
    <source>
        <strain evidence="5 6">ATCC 700731</strain>
    </source>
</reference>
<dbReference type="AlphaFoldDB" id="A0A7X6RVQ6"/>
<evidence type="ECO:0000313" key="5">
    <source>
        <dbReference type="EMBL" id="NKZ10795.1"/>
    </source>
</evidence>
<dbReference type="InterPro" id="IPR020904">
    <property type="entry name" value="Sc_DH/Rdtase_CS"/>
</dbReference>
<feature type="domain" description="Ketoreductase" evidence="4">
    <location>
        <begin position="2"/>
        <end position="182"/>
    </location>
</feature>
<evidence type="ECO:0000313" key="6">
    <source>
        <dbReference type="Proteomes" id="UP000518188"/>
    </source>
</evidence>
<name>A0A7X6RVQ6_9MYCO</name>
<evidence type="ECO:0000259" key="4">
    <source>
        <dbReference type="SMART" id="SM00822"/>
    </source>
</evidence>
<dbReference type="PRINTS" id="PR00081">
    <property type="entry name" value="GDHRDH"/>
</dbReference>
<keyword evidence="2" id="KW-0560">Oxidoreductase</keyword>
<comment type="similarity">
    <text evidence="1 3">Belongs to the short-chain dehydrogenases/reductases (SDR) family.</text>
</comment>
<dbReference type="PANTHER" id="PTHR43976">
    <property type="entry name" value="SHORT CHAIN DEHYDROGENASE"/>
    <property type="match status" value="1"/>
</dbReference>